<dbReference type="Pfam" id="PF12765">
    <property type="entry name" value="Cohesin_HEAT"/>
    <property type="match status" value="1"/>
</dbReference>
<feature type="compositionally biased region" description="Acidic residues" evidence="7">
    <location>
        <begin position="1938"/>
        <end position="1952"/>
    </location>
</feature>
<dbReference type="Pfam" id="PF12830">
    <property type="entry name" value="Nipped-B_C"/>
    <property type="match status" value="1"/>
</dbReference>
<feature type="domain" description="Sister chromatid cohesion C-terminal" evidence="8">
    <location>
        <begin position="1480"/>
        <end position="1662"/>
    </location>
</feature>
<dbReference type="GO" id="GO:0140588">
    <property type="term" value="P:chromatin looping"/>
    <property type="evidence" value="ECO:0007669"/>
    <property type="project" value="InterPro"/>
</dbReference>
<dbReference type="GO" id="GO:0071169">
    <property type="term" value="P:establishment of protein localization to chromatin"/>
    <property type="evidence" value="ECO:0007669"/>
    <property type="project" value="TreeGrafter"/>
</dbReference>
<organism evidence="9 10">
    <name type="scientific">Trichinella pseudospiralis</name>
    <name type="common">Parasitic roundworm</name>
    <dbReference type="NCBI Taxonomy" id="6337"/>
    <lineage>
        <taxon>Eukaryota</taxon>
        <taxon>Metazoa</taxon>
        <taxon>Ecdysozoa</taxon>
        <taxon>Nematoda</taxon>
        <taxon>Enoplea</taxon>
        <taxon>Dorylaimia</taxon>
        <taxon>Trichinellida</taxon>
        <taxon>Trichinellidae</taxon>
        <taxon>Trichinella</taxon>
    </lineage>
</organism>
<feature type="region of interest" description="Disordered" evidence="7">
    <location>
        <begin position="294"/>
        <end position="323"/>
    </location>
</feature>
<feature type="compositionally biased region" description="Basic and acidic residues" evidence="7">
    <location>
        <begin position="1837"/>
        <end position="1846"/>
    </location>
</feature>
<evidence type="ECO:0000256" key="4">
    <source>
        <dbReference type="ARBA" id="ARBA00023242"/>
    </source>
</evidence>
<evidence type="ECO:0000256" key="6">
    <source>
        <dbReference type="RuleBase" id="RU364107"/>
    </source>
</evidence>
<dbReference type="PANTHER" id="PTHR21704">
    <property type="entry name" value="NIPPED-B-LIKE PROTEIN DELANGIN SCC2-RELATED"/>
    <property type="match status" value="1"/>
</dbReference>
<feature type="region of interest" description="Disordered" evidence="7">
    <location>
        <begin position="1816"/>
        <end position="1858"/>
    </location>
</feature>
<protein>
    <recommendedName>
        <fullName evidence="6">Nipped-B protein</fullName>
    </recommendedName>
</protein>
<evidence type="ECO:0000313" key="10">
    <source>
        <dbReference type="Proteomes" id="UP000054826"/>
    </source>
</evidence>
<comment type="subcellular location">
    <subcellularLocation>
        <location evidence="1 6">Nucleus</location>
    </subcellularLocation>
</comment>
<evidence type="ECO:0000256" key="1">
    <source>
        <dbReference type="ARBA" id="ARBA00004123"/>
    </source>
</evidence>
<evidence type="ECO:0000256" key="5">
    <source>
        <dbReference type="ARBA" id="ARBA00023306"/>
    </source>
</evidence>
<feature type="compositionally biased region" description="Low complexity" evidence="7">
    <location>
        <begin position="295"/>
        <end position="309"/>
    </location>
</feature>
<dbReference type="InterPro" id="IPR016024">
    <property type="entry name" value="ARM-type_fold"/>
</dbReference>
<dbReference type="Proteomes" id="UP000054826">
    <property type="component" value="Unassembled WGS sequence"/>
</dbReference>
<keyword evidence="4 6" id="KW-0539">Nucleus</keyword>
<dbReference type="GO" id="GO:1990414">
    <property type="term" value="P:replication-born double-strand break repair via sister chromatid exchange"/>
    <property type="evidence" value="ECO:0007669"/>
    <property type="project" value="TreeGrafter"/>
</dbReference>
<comment type="similarity">
    <text evidence="2 6">Belongs to the SCC2/Nipped-B family.</text>
</comment>
<feature type="compositionally biased region" description="Polar residues" evidence="7">
    <location>
        <begin position="129"/>
        <end position="139"/>
    </location>
</feature>
<evidence type="ECO:0000256" key="7">
    <source>
        <dbReference type="SAM" id="MobiDB-lite"/>
    </source>
</evidence>
<dbReference type="Gene3D" id="1.25.10.10">
    <property type="entry name" value="Leucine-rich Repeat Variant"/>
    <property type="match status" value="2"/>
</dbReference>
<dbReference type="SUPFAM" id="SSF48371">
    <property type="entry name" value="ARM repeat"/>
    <property type="match status" value="2"/>
</dbReference>
<feature type="region of interest" description="Disordered" evidence="7">
    <location>
        <begin position="125"/>
        <end position="164"/>
    </location>
</feature>
<dbReference type="InterPro" id="IPR026003">
    <property type="entry name" value="Cohesin_HEAT"/>
</dbReference>
<proteinExistence type="inferred from homology"/>
<feature type="compositionally biased region" description="Polar residues" evidence="7">
    <location>
        <begin position="1816"/>
        <end position="1829"/>
    </location>
</feature>
<keyword evidence="3 6" id="KW-0677">Repeat</keyword>
<reference evidence="9 10" key="1">
    <citation type="submission" date="2015-01" db="EMBL/GenBank/DDBJ databases">
        <title>Evolution of Trichinella species and genotypes.</title>
        <authorList>
            <person name="Korhonen P.K."/>
            <person name="Edoardo P."/>
            <person name="Giuseppe L.R."/>
            <person name="Gasser R.B."/>
        </authorList>
    </citation>
    <scope>NUCLEOTIDE SEQUENCE [LARGE SCALE GENOMIC DNA]</scope>
    <source>
        <strain evidence="9">ISS176</strain>
    </source>
</reference>
<feature type="region of interest" description="Disordered" evidence="7">
    <location>
        <begin position="1897"/>
        <end position="1969"/>
    </location>
</feature>
<name>A0A0V1JYA6_TRIPS</name>
<dbReference type="PANTHER" id="PTHR21704:SF18">
    <property type="entry name" value="NIPPED-B-LIKE PROTEIN"/>
    <property type="match status" value="1"/>
</dbReference>
<keyword evidence="5 6" id="KW-0131">Cell cycle</keyword>
<feature type="compositionally biased region" description="Low complexity" evidence="7">
    <location>
        <begin position="1953"/>
        <end position="1969"/>
    </location>
</feature>
<evidence type="ECO:0000259" key="8">
    <source>
        <dbReference type="Pfam" id="PF12830"/>
    </source>
</evidence>
<dbReference type="GO" id="GO:0090694">
    <property type="term" value="C:Scc2-Scc4 cohesin loading complex"/>
    <property type="evidence" value="ECO:0007669"/>
    <property type="project" value="TreeGrafter"/>
</dbReference>
<evidence type="ECO:0000256" key="3">
    <source>
        <dbReference type="ARBA" id="ARBA00022737"/>
    </source>
</evidence>
<dbReference type="InterPro" id="IPR011989">
    <property type="entry name" value="ARM-like"/>
</dbReference>
<dbReference type="GO" id="GO:0003682">
    <property type="term" value="F:chromatin binding"/>
    <property type="evidence" value="ECO:0007669"/>
    <property type="project" value="TreeGrafter"/>
</dbReference>
<evidence type="ECO:0000256" key="2">
    <source>
        <dbReference type="ARBA" id="ARBA00009252"/>
    </source>
</evidence>
<dbReference type="InterPro" id="IPR024986">
    <property type="entry name" value="Nipped-B_C"/>
</dbReference>
<comment type="caution">
    <text evidence="9">The sequence shown here is derived from an EMBL/GenBank/DDBJ whole genome shotgun (WGS) entry which is preliminary data.</text>
</comment>
<dbReference type="InterPro" id="IPR033031">
    <property type="entry name" value="Scc2/Nipped-B"/>
</dbReference>
<gene>
    <name evidence="9" type="primary">NIPBL</name>
    <name evidence="9" type="ORF">T4C_11081</name>
</gene>
<dbReference type="GO" id="GO:0034087">
    <property type="term" value="P:establishment of mitotic sister chromatid cohesion"/>
    <property type="evidence" value="ECO:0007669"/>
    <property type="project" value="TreeGrafter"/>
</dbReference>
<dbReference type="EMBL" id="JYDV01000030">
    <property type="protein sequence ID" value="KRZ39968.1"/>
    <property type="molecule type" value="Genomic_DNA"/>
</dbReference>
<dbReference type="GO" id="GO:0010468">
    <property type="term" value="P:regulation of gene expression"/>
    <property type="evidence" value="ECO:0007669"/>
    <property type="project" value="InterPro"/>
</dbReference>
<sequence length="1997" mass="226765">MNHQCNTYLVPANIFCGLIPAPEFEQLLPLPTCQYGKHEIDRCLLFHLKVYYDAVKCLSVNSAEIARPIFDSLCRTSVDHVVLKKSINQLSPSINMAYCDVLQKYVKDLSNQLLESPNRLFIEPKQGDVHQNGSGNSKTVLDAQVSGRKQVGKDERADGESSVENTLSARLSVGACDLTLEATTQGEHFVEFETTSSGSFMDKRDRQECVRKKILSIGKQPKAMMRKKKDIVSELFDSLTPGSRYFAEGSRRRRVAPRSYNEEQLVTGQPGAHAGIAGDAFGLFQKSNSCEELSFGESESTSERGSPSSLNAHQNQTVEFDERPLTPPDVIQERERQWNEIMKRRKEKERKRAEAGQNLDAFELAQLESYKNFCVAIDAVSEIAEEMDITTETADNEDEIPAEYLIPRKLLGELCSEGTRLKAINAMHRVPLDKVTKVITVLDKNVKDSFKCLPTAYEILEGEDTPLREQLCERLQRSVDAAYVVLTVMTSAFMPKQVYIEDAIERITSCTKSMLESVIYPIYDSTYRLIVDSKDGKLDDAMLKALKKAKSSTKSSRSVQKVYCRLAEVISALGELVSIQSLTDTTVLQMSSLGVNSFFVENISDLQMSSLRLLSTVFGRYEKHRQLILEEILASILNSECSIQMVTALIMQLMQTIICHALRVSDTDRAGDLEHKHNVATLEGHQKQKVAEEVRSRVLTAYEVAIRTAHNFLSVFLKKCTTKCEEDYKSLFEDFVRDLLSALNRPEWPVAELLLKLLGTVLQKHCCSKQSEVNTRVAALEYLGMVAARIRRDVKLSMNEDAMLGNLVRKFIADASLCNPFEIYAKDGEENGQQDVQKDVELKKKVLQKALNFYLMDLRSRHNTIEFARRFHIAQWIRDVSTELDRKLSSTKDEHHYDDAVDSLASKTAADQQRHQEAFQRANEAKAFLLSLIDVDDDVFSYVKLRREAFILHESQAICVVRFLARKRPLMQSFDRYLIQIIRLTNDNAVAVRTKAMKCLAAAVEIDPEVLSRTIVQKNVLKKVLDQSSNMREAAVDLIGKLLNLRPDLLEQYYSVLTERLLDTGVSVRKRTIRILKEVCERRPDFDKIPEICSRILKRTNDEESIVKLICETFNSIWLTPTRDHDPEAIMNKVVAIIDVVSIFAREGGQFQPIETLLKALLKDVQEESSTSLAARQIMRCLVEHVLVIEEKLVESNNSNSYQRFLWCLSTICVFSKVEPRLMIPYIETMQPYLSMSCSNSGEQSVMTQVIKIIELVVPLIEHPSPKFLKQLEDGLCKLMSKAQQNIVQASISCLSVILEITKHTEVLHDVFFKCLKILATGKDEMSLTPNKTAASVTTRKPLLTRSLFTCGALFRYFDFDVIIQTENKNKEPWKEQAFQLLLAFTRHREEDLKRKAFVSIGLFCVHYSDYLLRTELKELYQNILTDPESEINVRTQVLRNLESFLNEEERKMLNSYATWETSRKVENLKEMGETTSGLSSSVIQCYLPGVLNCYFNVDQTVRTVASEVVLLTLQQGLVHPGQCIPCVVAMTTDPYAEIRVKAEKILKEIDGRYGGFLQIKALEGIRQSYRLQSILQPAVASSSGLVRGFRDQDTCDALNSALYTILRNSRQQRRALLRSMLQLFDEIGKTSLNELVYVADNLANFPYHTLEEPLFVIHNIDLLVSVNGSNLLQNFKEYLLPLPQLDDDEEEEETLEQIMSRLPVDLKPLKECIDASQGCVMLLMLNQYLKDAFSISDSKLQEFSLSEPSKQYQKGATRRNVGPFKPRYAIQYLKRETTGSTSSANDAHMLCKLYMDFKQLMMSFDISSTAEDTNLTSGTVDRMSSSEDSIPFSDDFCDRRSDSSAHADSSFASSNNGDQQQRIVLTIHRLDANKMKNDNIYADMIRPAKAPTSAFAVSMGPKGGAHSSSGKRKKFSSSAMISPKKLKKRKRVIISDSDLEDNSSDENDEEQQTLLLQHQQEQQQQQQLLQEQHQLLLQQQQQQQQQLLLQQQQQQF</sequence>
<dbReference type="CDD" id="cd23958">
    <property type="entry name" value="SCC2"/>
    <property type="match status" value="1"/>
</dbReference>
<evidence type="ECO:0000313" key="9">
    <source>
        <dbReference type="EMBL" id="KRZ39968.1"/>
    </source>
</evidence>
<accession>A0A0V1JYA6</accession>
<dbReference type="GO" id="GO:0061775">
    <property type="term" value="F:cohesin loader activity"/>
    <property type="evidence" value="ECO:0007669"/>
    <property type="project" value="InterPro"/>
</dbReference>